<name>A0A8S5MLH0_9CAUD</name>
<sequence>MTDKLITLSQDENEVNNGLVVVFRKPYSFEGKEYSEIDLSGIENMSGEQLCAAHRLFAKERGVVLTPELDPCYAAIVGGLVTGKPIEFFYGLPAKELFQIKKVISGFFFGED</sequence>
<accession>A0A8S5MLH0</accession>
<protein>
    <submittedName>
        <fullName evidence="1">Tail assembly chaperone</fullName>
    </submittedName>
</protein>
<evidence type="ECO:0000313" key="1">
    <source>
        <dbReference type="EMBL" id="DAD83068.1"/>
    </source>
</evidence>
<dbReference type="EMBL" id="BK014927">
    <property type="protein sequence ID" value="DAD83068.1"/>
    <property type="molecule type" value="Genomic_DNA"/>
</dbReference>
<organism evidence="1">
    <name type="scientific">Caudovirales sp. ct1Jx6</name>
    <dbReference type="NCBI Taxonomy" id="2826765"/>
    <lineage>
        <taxon>Viruses</taxon>
        <taxon>Duplodnaviria</taxon>
        <taxon>Heunggongvirae</taxon>
        <taxon>Uroviricota</taxon>
        <taxon>Caudoviricetes</taxon>
    </lineage>
</organism>
<reference evidence="1" key="1">
    <citation type="journal article" date="2021" name="Proc. Natl. Acad. Sci. U.S.A.">
        <title>A Catalog of Tens of Thousands of Viruses from Human Metagenomes Reveals Hidden Associations with Chronic Diseases.</title>
        <authorList>
            <person name="Tisza M.J."/>
            <person name="Buck C.B."/>
        </authorList>
    </citation>
    <scope>NUCLEOTIDE SEQUENCE</scope>
    <source>
        <strain evidence="1">Ct1Jx6</strain>
    </source>
</reference>
<proteinExistence type="predicted"/>